<evidence type="ECO:0000256" key="1">
    <source>
        <dbReference type="SAM" id="Phobius"/>
    </source>
</evidence>
<dbReference type="AlphaFoldDB" id="W5SH17"/>
<accession>W5SH17</accession>
<organism evidence="2 3">
    <name type="scientific">Borrelia crocidurae DOU</name>
    <dbReference type="NCBI Taxonomy" id="1293575"/>
    <lineage>
        <taxon>Bacteria</taxon>
        <taxon>Pseudomonadati</taxon>
        <taxon>Spirochaetota</taxon>
        <taxon>Spirochaetia</taxon>
        <taxon>Spirochaetales</taxon>
        <taxon>Borreliaceae</taxon>
        <taxon>Borrelia</taxon>
    </lineage>
</organism>
<keyword evidence="1" id="KW-1133">Transmembrane helix</keyword>
<evidence type="ECO:0000313" key="3">
    <source>
        <dbReference type="Proteomes" id="UP000019337"/>
    </source>
</evidence>
<keyword evidence="3" id="KW-1185">Reference proteome</keyword>
<dbReference type="HOGENOM" id="CLU_3248056_0_0_12"/>
<name>W5SH17_9SPIR</name>
<dbReference type="EMBL" id="CP004267">
    <property type="protein sequence ID" value="AHH06419.1"/>
    <property type="molecule type" value="Genomic_DNA"/>
</dbReference>
<proteinExistence type="predicted"/>
<keyword evidence="1" id="KW-0472">Membrane</keyword>
<evidence type="ECO:0000313" key="2">
    <source>
        <dbReference type="EMBL" id="AHH06419.1"/>
    </source>
</evidence>
<protein>
    <submittedName>
        <fullName evidence="2">Uncharacterized protein</fullName>
    </submittedName>
</protein>
<keyword evidence="1" id="KW-0812">Transmembrane</keyword>
<gene>
    <name evidence="2" type="ORF">BCD_0353</name>
</gene>
<reference evidence="2" key="1">
    <citation type="submission" date="2013-02" db="EMBL/GenBank/DDBJ databases">
        <title>Comparative genomics of Borrelia species.</title>
        <authorList>
            <person name="Schwan T.G."/>
            <person name="Raffel S.J."/>
            <person name="Porcella S.F."/>
        </authorList>
    </citation>
    <scope>NUCLEOTIDE SEQUENCE [LARGE SCALE GENOMIC DNA]</scope>
    <source>
        <strain evidence="2">DOU</strain>
    </source>
</reference>
<feature type="transmembrane region" description="Helical" evidence="1">
    <location>
        <begin position="20"/>
        <end position="41"/>
    </location>
</feature>
<sequence>MSVKTVIAVSFEQLKIKAKIVIKINFFIHIKNMFITFTFILQ</sequence>
<dbReference type="Proteomes" id="UP000019337">
    <property type="component" value="Chromosome"/>
</dbReference>